<feature type="transmembrane region" description="Helical" evidence="1">
    <location>
        <begin position="220"/>
        <end position="241"/>
    </location>
</feature>
<organism evidence="3 4">
    <name type="scientific">Candidatus Roizmanbacteria bacterium RIFCSPHIGHO2_02_FULL_37_24</name>
    <dbReference type="NCBI Taxonomy" id="1802037"/>
    <lineage>
        <taxon>Bacteria</taxon>
        <taxon>Candidatus Roizmaniibacteriota</taxon>
    </lineage>
</organism>
<evidence type="ECO:0000259" key="2">
    <source>
        <dbReference type="Pfam" id="PF00535"/>
    </source>
</evidence>
<dbReference type="InterPro" id="IPR029044">
    <property type="entry name" value="Nucleotide-diphossugar_trans"/>
</dbReference>
<dbReference type="EMBL" id="MFZM01000007">
    <property type="protein sequence ID" value="OGK24444.1"/>
    <property type="molecule type" value="Genomic_DNA"/>
</dbReference>
<dbReference type="AlphaFoldDB" id="A0A1F7H0G1"/>
<feature type="domain" description="Glycosyltransferase 2-like" evidence="2">
    <location>
        <begin position="3"/>
        <end position="150"/>
    </location>
</feature>
<evidence type="ECO:0000313" key="4">
    <source>
        <dbReference type="Proteomes" id="UP000177159"/>
    </source>
</evidence>
<accession>A0A1F7H0G1</accession>
<keyword evidence="1" id="KW-0812">Transmembrane</keyword>
<protein>
    <recommendedName>
        <fullName evidence="2">Glycosyltransferase 2-like domain-containing protein</fullName>
    </recommendedName>
</protein>
<dbReference type="Gene3D" id="3.90.550.10">
    <property type="entry name" value="Spore Coat Polysaccharide Biosynthesis Protein SpsA, Chain A"/>
    <property type="match status" value="1"/>
</dbReference>
<dbReference type="InterPro" id="IPR001173">
    <property type="entry name" value="Glyco_trans_2-like"/>
</dbReference>
<dbReference type="CDD" id="cd02511">
    <property type="entry name" value="Beta4Glucosyltransferase"/>
    <property type="match status" value="1"/>
</dbReference>
<sequence length="263" mass="30198">MLSAVIIAKNEEKNIQNAIESVSFCDEVVVVDNESIDKTSEIAIKAGAKVYRDGEADFSKIRNFAMGKTKGDWILFIDADERIPKRLSYEVLKQASSDVIGVQDDSMQADRTEVFRIKRRDFFWGTELRFGETQQVRKKGMIRLIKKNSGTWKGKVHEEFHTDKPVGQLQSFIDHYPHPTVAEFLQSVNQYSTLRAQELFEKNYNSSFVQIMLYPIGKFIYTYIILLGILDGAAGFVYSFMMSFHSFLVRSKLYLLAISPSRK</sequence>
<evidence type="ECO:0000313" key="3">
    <source>
        <dbReference type="EMBL" id="OGK24444.1"/>
    </source>
</evidence>
<proteinExistence type="predicted"/>
<dbReference type="Proteomes" id="UP000177159">
    <property type="component" value="Unassembled WGS sequence"/>
</dbReference>
<keyword evidence="1" id="KW-1133">Transmembrane helix</keyword>
<evidence type="ECO:0000256" key="1">
    <source>
        <dbReference type="SAM" id="Phobius"/>
    </source>
</evidence>
<name>A0A1F7H0G1_9BACT</name>
<keyword evidence="1" id="KW-0472">Membrane</keyword>
<reference evidence="3 4" key="1">
    <citation type="journal article" date="2016" name="Nat. Commun.">
        <title>Thousands of microbial genomes shed light on interconnected biogeochemical processes in an aquifer system.</title>
        <authorList>
            <person name="Anantharaman K."/>
            <person name="Brown C.T."/>
            <person name="Hug L.A."/>
            <person name="Sharon I."/>
            <person name="Castelle C.J."/>
            <person name="Probst A.J."/>
            <person name="Thomas B.C."/>
            <person name="Singh A."/>
            <person name="Wilkins M.J."/>
            <person name="Karaoz U."/>
            <person name="Brodie E.L."/>
            <person name="Williams K.H."/>
            <person name="Hubbard S.S."/>
            <person name="Banfield J.F."/>
        </authorList>
    </citation>
    <scope>NUCLEOTIDE SEQUENCE [LARGE SCALE GENOMIC DNA]</scope>
</reference>
<gene>
    <name evidence="3" type="ORF">A3C24_02065</name>
</gene>
<dbReference type="PANTHER" id="PTHR43630:SF2">
    <property type="entry name" value="GLYCOSYLTRANSFERASE"/>
    <property type="match status" value="1"/>
</dbReference>
<dbReference type="Pfam" id="PF00535">
    <property type="entry name" value="Glycos_transf_2"/>
    <property type="match status" value="1"/>
</dbReference>
<dbReference type="PANTHER" id="PTHR43630">
    <property type="entry name" value="POLY-BETA-1,6-N-ACETYL-D-GLUCOSAMINE SYNTHASE"/>
    <property type="match status" value="1"/>
</dbReference>
<comment type="caution">
    <text evidence="3">The sequence shown here is derived from an EMBL/GenBank/DDBJ whole genome shotgun (WGS) entry which is preliminary data.</text>
</comment>
<dbReference type="SUPFAM" id="SSF53448">
    <property type="entry name" value="Nucleotide-diphospho-sugar transferases"/>
    <property type="match status" value="1"/>
</dbReference>